<dbReference type="Gene3D" id="2.40.160.210">
    <property type="entry name" value="Acyl-CoA thioesterase, double hotdog domain"/>
    <property type="match status" value="1"/>
</dbReference>
<name>A0A1C3XUH7_9BRAD</name>
<dbReference type="Proteomes" id="UP000199184">
    <property type="component" value="Unassembled WGS sequence"/>
</dbReference>
<proteinExistence type="inferred from homology"/>
<dbReference type="GO" id="GO:0006637">
    <property type="term" value="P:acyl-CoA metabolic process"/>
    <property type="evidence" value="ECO:0007669"/>
    <property type="project" value="InterPro"/>
</dbReference>
<dbReference type="GO" id="GO:0009062">
    <property type="term" value="P:fatty acid catabolic process"/>
    <property type="evidence" value="ECO:0007669"/>
    <property type="project" value="TreeGrafter"/>
</dbReference>
<dbReference type="InterPro" id="IPR029069">
    <property type="entry name" value="HotDog_dom_sf"/>
</dbReference>
<dbReference type="PANTHER" id="PTHR11066:SF34">
    <property type="entry name" value="ACYL-COENZYME A THIOESTERASE 8"/>
    <property type="match status" value="1"/>
</dbReference>
<gene>
    <name evidence="11" type="ORF">GA0061098_106010</name>
</gene>
<keyword evidence="12" id="KW-1185">Reference proteome</keyword>
<dbReference type="GO" id="GO:0005829">
    <property type="term" value="C:cytosol"/>
    <property type="evidence" value="ECO:0007669"/>
    <property type="project" value="TreeGrafter"/>
</dbReference>
<evidence type="ECO:0000256" key="2">
    <source>
        <dbReference type="ARBA" id="ARBA00011881"/>
    </source>
</evidence>
<dbReference type="EMBL" id="FMAI01000060">
    <property type="protein sequence ID" value="SCB55912.1"/>
    <property type="molecule type" value="Genomic_DNA"/>
</dbReference>
<dbReference type="EC" id="3.1.2.20" evidence="5"/>
<dbReference type="CDD" id="cd03444">
    <property type="entry name" value="Thioesterase_II_repeat1"/>
    <property type="match status" value="1"/>
</dbReference>
<dbReference type="SUPFAM" id="SSF54637">
    <property type="entry name" value="Thioesterase/thiol ester dehydrase-isomerase"/>
    <property type="match status" value="2"/>
</dbReference>
<feature type="domain" description="Acyl-CoA thioesterase 2 C-terminal" evidence="9">
    <location>
        <begin position="187"/>
        <end position="287"/>
    </location>
</feature>
<dbReference type="InterPro" id="IPR049449">
    <property type="entry name" value="TesB_ACOT8-like_N"/>
</dbReference>
<comment type="subunit">
    <text evidence="2">Homotetramer.</text>
</comment>
<sequence length="292" mass="33149">MIGQDDSAVSLEQVLEFLEPERIDTDRFYGRSLDMKWGYVFGGQFVAQALASAQQTVREDQAAYSLHGYFLRYGDERKPITYEVERICDGKSFATRRVDAIQDGQTVFTLTASFQRDEAGLEHQDLMPQMPGPKGLPSQAEIARKYMDRMPKAARMELSLERAIEIRPVDPVDILAPESKPPLLGIWYRALGMLPDRPTLHRALLAYVSDLNLLPTSLRPHALTWATRDMQSTSLDHAVWFHRPFRMDEWLLFVMDSPSASGARGLTRGRFFTRDGRLVASAAQEGLIRVRT</sequence>
<dbReference type="GO" id="GO:0047617">
    <property type="term" value="F:fatty acyl-CoA hydrolase activity"/>
    <property type="evidence" value="ECO:0007669"/>
    <property type="project" value="UniProtKB-EC"/>
</dbReference>
<feature type="domain" description="Acyl-CoA thioesterase-like N-terminal HotDog" evidence="10">
    <location>
        <begin position="37"/>
        <end position="115"/>
    </location>
</feature>
<keyword evidence="3" id="KW-0378">Hydrolase</keyword>
<protein>
    <recommendedName>
        <fullName evidence="7">Acyl-CoA thioesterase 2</fullName>
        <ecNumber evidence="5">3.1.2.20</ecNumber>
    </recommendedName>
    <alternativeName>
        <fullName evidence="8">Thioesterase II</fullName>
    </alternativeName>
</protein>
<accession>A0A1C3XUH7</accession>
<evidence type="ECO:0000256" key="7">
    <source>
        <dbReference type="ARBA" id="ARBA00071120"/>
    </source>
</evidence>
<dbReference type="FunFam" id="2.40.160.210:FF:000001">
    <property type="entry name" value="Acyl-CoA thioesterase II"/>
    <property type="match status" value="1"/>
</dbReference>
<evidence type="ECO:0000256" key="6">
    <source>
        <dbReference type="ARBA" id="ARBA00050943"/>
    </source>
</evidence>
<dbReference type="AlphaFoldDB" id="A0A1C3XUH7"/>
<organism evidence="11 12">
    <name type="scientific">Bradyrhizobium shewense</name>
    <dbReference type="NCBI Taxonomy" id="1761772"/>
    <lineage>
        <taxon>Bacteria</taxon>
        <taxon>Pseudomonadati</taxon>
        <taxon>Pseudomonadota</taxon>
        <taxon>Alphaproteobacteria</taxon>
        <taxon>Hyphomicrobiales</taxon>
        <taxon>Nitrobacteraceae</taxon>
        <taxon>Bradyrhizobium</taxon>
    </lineage>
</organism>
<evidence type="ECO:0000313" key="11">
    <source>
        <dbReference type="EMBL" id="SCB55912.1"/>
    </source>
</evidence>
<comment type="similarity">
    <text evidence="1">Belongs to the C/M/P thioester hydrolase family.</text>
</comment>
<dbReference type="InterPro" id="IPR003703">
    <property type="entry name" value="Acyl_CoA_thio"/>
</dbReference>
<dbReference type="InterPro" id="IPR025652">
    <property type="entry name" value="TesB_C"/>
</dbReference>
<evidence type="ECO:0000313" key="12">
    <source>
        <dbReference type="Proteomes" id="UP000199184"/>
    </source>
</evidence>
<evidence type="ECO:0000259" key="9">
    <source>
        <dbReference type="Pfam" id="PF02551"/>
    </source>
</evidence>
<evidence type="ECO:0000256" key="4">
    <source>
        <dbReference type="ARBA" id="ARBA00023098"/>
    </source>
</evidence>
<dbReference type="Pfam" id="PF13622">
    <property type="entry name" value="4HBT_3"/>
    <property type="match status" value="1"/>
</dbReference>
<evidence type="ECO:0000256" key="1">
    <source>
        <dbReference type="ARBA" id="ARBA00006538"/>
    </source>
</evidence>
<dbReference type="NCBIfam" id="TIGR00189">
    <property type="entry name" value="tesB"/>
    <property type="match status" value="1"/>
</dbReference>
<dbReference type="PANTHER" id="PTHR11066">
    <property type="entry name" value="ACYL-COA THIOESTERASE"/>
    <property type="match status" value="1"/>
</dbReference>
<dbReference type="CDD" id="cd03445">
    <property type="entry name" value="Thioesterase_II_repeat2"/>
    <property type="match status" value="1"/>
</dbReference>
<evidence type="ECO:0000256" key="5">
    <source>
        <dbReference type="ARBA" id="ARBA00038894"/>
    </source>
</evidence>
<dbReference type="InterPro" id="IPR042171">
    <property type="entry name" value="Acyl-CoA_hotdog"/>
</dbReference>
<reference evidence="12" key="1">
    <citation type="submission" date="2016-08" db="EMBL/GenBank/DDBJ databases">
        <authorList>
            <person name="Varghese N."/>
            <person name="Submissions Spin"/>
        </authorList>
    </citation>
    <scope>NUCLEOTIDE SEQUENCE [LARGE SCALE GENOMIC DNA]</scope>
    <source>
        <strain evidence="12">ERR11</strain>
    </source>
</reference>
<keyword evidence="4" id="KW-0443">Lipid metabolism</keyword>
<evidence type="ECO:0000259" key="10">
    <source>
        <dbReference type="Pfam" id="PF13622"/>
    </source>
</evidence>
<dbReference type="Pfam" id="PF02551">
    <property type="entry name" value="Acyl_CoA_thio"/>
    <property type="match status" value="1"/>
</dbReference>
<evidence type="ECO:0000256" key="3">
    <source>
        <dbReference type="ARBA" id="ARBA00022801"/>
    </source>
</evidence>
<evidence type="ECO:0000256" key="8">
    <source>
        <dbReference type="ARBA" id="ARBA00079653"/>
    </source>
</evidence>
<comment type="catalytic activity">
    <reaction evidence="6">
        <text>a fatty acyl-CoA + H2O = a fatty acid + CoA + H(+)</text>
        <dbReference type="Rhea" id="RHEA:16781"/>
        <dbReference type="ChEBI" id="CHEBI:15377"/>
        <dbReference type="ChEBI" id="CHEBI:15378"/>
        <dbReference type="ChEBI" id="CHEBI:28868"/>
        <dbReference type="ChEBI" id="CHEBI:57287"/>
        <dbReference type="ChEBI" id="CHEBI:77636"/>
        <dbReference type="EC" id="3.1.2.20"/>
    </reaction>
    <physiologicalReaction direction="left-to-right" evidence="6">
        <dbReference type="Rhea" id="RHEA:16782"/>
    </physiologicalReaction>
</comment>
<dbReference type="RefSeq" id="WP_091967759.1">
    <property type="nucleotide sequence ID" value="NZ_FMAI01000060.1"/>
</dbReference>